<dbReference type="RefSeq" id="WP_085759554.1">
    <property type="nucleotide sequence ID" value="NZ_CP019343.1"/>
</dbReference>
<accession>A0A1X9NKK7</accession>
<comment type="function">
    <text evidence="1">Part of the ABC transporter complex LptBFG involved in the translocation of lipopolysaccharide (LPS) from the inner membrane to the outer membrane.</text>
</comment>
<evidence type="ECO:0000256" key="3">
    <source>
        <dbReference type="ARBA" id="ARBA00007725"/>
    </source>
</evidence>
<protein>
    <recommendedName>
        <fullName evidence="4">Lipopolysaccharide export system permease protein LptF</fullName>
    </recommendedName>
</protein>
<dbReference type="STRING" id="716816.BST96_15410"/>
<keyword evidence="7" id="KW-0997">Cell inner membrane</keyword>
<evidence type="ECO:0000313" key="13">
    <source>
        <dbReference type="EMBL" id="ARN75377.1"/>
    </source>
</evidence>
<dbReference type="NCBIfam" id="TIGR04407">
    <property type="entry name" value="LptF_YjgP"/>
    <property type="match status" value="1"/>
</dbReference>
<evidence type="ECO:0000313" key="14">
    <source>
        <dbReference type="Proteomes" id="UP000193450"/>
    </source>
</evidence>
<keyword evidence="8 12" id="KW-0812">Transmembrane</keyword>
<evidence type="ECO:0000256" key="2">
    <source>
        <dbReference type="ARBA" id="ARBA00004429"/>
    </source>
</evidence>
<dbReference type="InterPro" id="IPR005495">
    <property type="entry name" value="LptG/LptF_permease"/>
</dbReference>
<evidence type="ECO:0000256" key="8">
    <source>
        <dbReference type="ARBA" id="ARBA00022692"/>
    </source>
</evidence>
<dbReference type="Pfam" id="PF03739">
    <property type="entry name" value="LptF_LptG"/>
    <property type="match status" value="1"/>
</dbReference>
<dbReference type="GO" id="GO:0055085">
    <property type="term" value="P:transmembrane transport"/>
    <property type="evidence" value="ECO:0007669"/>
    <property type="project" value="InterPro"/>
</dbReference>
<evidence type="ECO:0000256" key="9">
    <source>
        <dbReference type="ARBA" id="ARBA00022989"/>
    </source>
</evidence>
<dbReference type="PANTHER" id="PTHR33529:SF7">
    <property type="entry name" value="LIPOPOLYSACCHARIDE EXPORT SYSTEM PERMEASE PROTEIN LPTF"/>
    <property type="match status" value="1"/>
</dbReference>
<organism evidence="13 14">
    <name type="scientific">Oceanicoccus sagamiensis</name>
    <dbReference type="NCBI Taxonomy" id="716816"/>
    <lineage>
        <taxon>Bacteria</taxon>
        <taxon>Pseudomonadati</taxon>
        <taxon>Pseudomonadota</taxon>
        <taxon>Gammaproteobacteria</taxon>
        <taxon>Cellvibrionales</taxon>
        <taxon>Spongiibacteraceae</taxon>
        <taxon>Oceanicoccus</taxon>
    </lineage>
</organism>
<feature type="transmembrane region" description="Helical" evidence="12">
    <location>
        <begin position="12"/>
        <end position="32"/>
    </location>
</feature>
<keyword evidence="5" id="KW-0813">Transport</keyword>
<dbReference type="GO" id="GO:0043190">
    <property type="term" value="C:ATP-binding cassette (ABC) transporter complex"/>
    <property type="evidence" value="ECO:0007669"/>
    <property type="project" value="InterPro"/>
</dbReference>
<keyword evidence="9 12" id="KW-1133">Transmembrane helix</keyword>
<evidence type="ECO:0000256" key="4">
    <source>
        <dbReference type="ARBA" id="ARBA00014213"/>
    </source>
</evidence>
<evidence type="ECO:0000256" key="10">
    <source>
        <dbReference type="ARBA" id="ARBA00023136"/>
    </source>
</evidence>
<evidence type="ECO:0000256" key="6">
    <source>
        <dbReference type="ARBA" id="ARBA00022475"/>
    </source>
</evidence>
<evidence type="ECO:0000256" key="11">
    <source>
        <dbReference type="ARBA" id="ARBA00026081"/>
    </source>
</evidence>
<evidence type="ECO:0000256" key="5">
    <source>
        <dbReference type="ARBA" id="ARBA00022448"/>
    </source>
</evidence>
<comment type="similarity">
    <text evidence="3">Belongs to the LptF/LptG family.</text>
</comment>
<proteinExistence type="inferred from homology"/>
<keyword evidence="6" id="KW-1003">Cell membrane</keyword>
<feature type="transmembrane region" description="Helical" evidence="12">
    <location>
        <begin position="305"/>
        <end position="323"/>
    </location>
</feature>
<evidence type="ECO:0000256" key="12">
    <source>
        <dbReference type="SAM" id="Phobius"/>
    </source>
</evidence>
<comment type="subunit">
    <text evidence="11">Component of the lipopolysaccharide transport and assembly complex. The LptBFG transporter is composed of two ATP-binding proteins (LptB) and two transmembrane proteins (LptF and LptG).</text>
</comment>
<reference evidence="13 14" key="1">
    <citation type="submission" date="2016-11" db="EMBL/GenBank/DDBJ databases">
        <title>Trade-off between light-utilization and light-protection in marine flavobacteria.</title>
        <authorList>
            <person name="Kumagai Y."/>
        </authorList>
    </citation>
    <scope>NUCLEOTIDE SEQUENCE [LARGE SCALE GENOMIC DNA]</scope>
    <source>
        <strain evidence="13 14">NBRC 107125</strain>
    </source>
</reference>
<feature type="transmembrane region" description="Helical" evidence="12">
    <location>
        <begin position="272"/>
        <end position="293"/>
    </location>
</feature>
<name>A0A1X9NKK7_9GAMM</name>
<dbReference type="EMBL" id="CP019343">
    <property type="protein sequence ID" value="ARN75377.1"/>
    <property type="molecule type" value="Genomic_DNA"/>
</dbReference>
<dbReference type="AlphaFoldDB" id="A0A1X9NKK7"/>
<dbReference type="PANTHER" id="PTHR33529">
    <property type="entry name" value="SLR0882 PROTEIN-RELATED"/>
    <property type="match status" value="1"/>
</dbReference>
<feature type="transmembrane region" description="Helical" evidence="12">
    <location>
        <begin position="98"/>
        <end position="118"/>
    </location>
</feature>
<dbReference type="KEGG" id="osg:BST96_15410"/>
<keyword evidence="14" id="KW-1185">Reference proteome</keyword>
<comment type="subcellular location">
    <subcellularLocation>
        <location evidence="2">Cell inner membrane</location>
        <topology evidence="2">Multi-pass membrane protein</topology>
    </subcellularLocation>
</comment>
<dbReference type="InterPro" id="IPR030922">
    <property type="entry name" value="LptF"/>
</dbReference>
<keyword evidence="10 12" id="KW-0472">Membrane</keyword>
<gene>
    <name evidence="13" type="ORF">BST96_15410</name>
</gene>
<sequence>MILFRYLAREIFITMVAVTATLLVIVMSGRFVKYLAQAASGDLAPDVVFSIMAYRLPSFLELVLPLGLFIAILLAYGRLYVESEMTVMSACGLSTRRLALYTLVPSAFVALLVAWLSLSVSPAGIAKVQEIFEDAKNSSGLELLVAGRFRLDEKSGRVTYIERMDDGRQVMEEVFSAEQSRAREGGKKLSVVLAERGTIQNVEQHNARYLVLENGFQYTGKPGSQEFRVTAFEQFGQLVKEPELQRNSYKKADARSTEQLMASDDLEDKATLQWRISLGILVPIIALIAQALSKTSHRRGRYVKMLPAFLIYIVYVVSLNAARDGIEKEKIPLELGMWWVHGIFLLIALGLLFGADGWRRLRASAAKPVDTVAGQ</sequence>
<dbReference type="GO" id="GO:0015920">
    <property type="term" value="P:lipopolysaccharide transport"/>
    <property type="evidence" value="ECO:0007669"/>
    <property type="project" value="TreeGrafter"/>
</dbReference>
<feature type="transmembrane region" description="Helical" evidence="12">
    <location>
        <begin position="52"/>
        <end position="77"/>
    </location>
</feature>
<feature type="transmembrane region" description="Helical" evidence="12">
    <location>
        <begin position="335"/>
        <end position="355"/>
    </location>
</feature>
<dbReference type="OrthoDB" id="9778062at2"/>
<dbReference type="Proteomes" id="UP000193450">
    <property type="component" value="Chromosome"/>
</dbReference>
<evidence type="ECO:0000256" key="7">
    <source>
        <dbReference type="ARBA" id="ARBA00022519"/>
    </source>
</evidence>
<evidence type="ECO:0000256" key="1">
    <source>
        <dbReference type="ARBA" id="ARBA00002265"/>
    </source>
</evidence>